<organism evidence="1 2">
    <name type="scientific">Heterorhabditis bacteriophora</name>
    <name type="common">Entomopathogenic nematode worm</name>
    <dbReference type="NCBI Taxonomy" id="37862"/>
    <lineage>
        <taxon>Eukaryota</taxon>
        <taxon>Metazoa</taxon>
        <taxon>Ecdysozoa</taxon>
        <taxon>Nematoda</taxon>
        <taxon>Chromadorea</taxon>
        <taxon>Rhabditida</taxon>
        <taxon>Rhabditina</taxon>
        <taxon>Rhabditomorpha</taxon>
        <taxon>Strongyloidea</taxon>
        <taxon>Heterorhabditidae</taxon>
        <taxon>Heterorhabditis</taxon>
    </lineage>
</organism>
<dbReference type="PANTHER" id="PTHR47331:SF1">
    <property type="entry name" value="GAG-LIKE PROTEIN"/>
    <property type="match status" value="1"/>
</dbReference>
<keyword evidence="1" id="KW-1185">Reference proteome</keyword>
<proteinExistence type="predicted"/>
<protein>
    <submittedName>
        <fullName evidence="2">Integrase catalytic domain-containing protein</fullName>
    </submittedName>
</protein>
<name>A0A1I7XIC6_HETBA</name>
<dbReference type="InterPro" id="IPR036397">
    <property type="entry name" value="RNaseH_sf"/>
</dbReference>
<sequence length="113" mass="12927">MACRRTLAKPYPLPPMPPFPIFRITESRPFSHLGVDYMGPLAFKNSNSQVGKAWMCLITCLATRADSFIHILRRFISCRGLPQFILSNNGSQFKLDYCTLKSIEWKFITELAP</sequence>
<dbReference type="SUPFAM" id="SSF53098">
    <property type="entry name" value="Ribonuclease H-like"/>
    <property type="match status" value="1"/>
</dbReference>
<evidence type="ECO:0000313" key="1">
    <source>
        <dbReference type="Proteomes" id="UP000095283"/>
    </source>
</evidence>
<dbReference type="Gene3D" id="3.30.420.10">
    <property type="entry name" value="Ribonuclease H-like superfamily/Ribonuclease H"/>
    <property type="match status" value="1"/>
</dbReference>
<accession>A0A1I7XIC6</accession>
<dbReference type="InterPro" id="IPR012337">
    <property type="entry name" value="RNaseH-like_sf"/>
</dbReference>
<evidence type="ECO:0000313" key="2">
    <source>
        <dbReference type="WBParaSite" id="Hba_17458"/>
    </source>
</evidence>
<reference evidence="2" key="1">
    <citation type="submission" date="2016-11" db="UniProtKB">
        <authorList>
            <consortium name="WormBaseParasite"/>
        </authorList>
    </citation>
    <scope>IDENTIFICATION</scope>
</reference>
<dbReference type="WBParaSite" id="Hba_17458">
    <property type="protein sequence ID" value="Hba_17458"/>
    <property type="gene ID" value="Hba_17458"/>
</dbReference>
<dbReference type="AlphaFoldDB" id="A0A1I7XIC6"/>
<dbReference type="Proteomes" id="UP000095283">
    <property type="component" value="Unplaced"/>
</dbReference>
<dbReference type="PANTHER" id="PTHR47331">
    <property type="entry name" value="PHD-TYPE DOMAIN-CONTAINING PROTEIN"/>
    <property type="match status" value="1"/>
</dbReference>
<dbReference type="GO" id="GO:0003676">
    <property type="term" value="F:nucleic acid binding"/>
    <property type="evidence" value="ECO:0007669"/>
    <property type="project" value="InterPro"/>
</dbReference>